<evidence type="ECO:0000313" key="2">
    <source>
        <dbReference type="EMBL" id="AJE21875.1"/>
    </source>
</evidence>
<dbReference type="CDD" id="cd00143">
    <property type="entry name" value="PP2Cc"/>
    <property type="match status" value="1"/>
</dbReference>
<dbReference type="AlphaFoldDB" id="A0A0C4WQM5"/>
<evidence type="ECO:0000313" key="3">
    <source>
        <dbReference type="Proteomes" id="UP000068210"/>
    </source>
</evidence>
<name>A0A0C4WQM5_9GAMM</name>
<dbReference type="RefSeq" id="WP_039804727.1">
    <property type="nucleotide sequence ID" value="NZ_CP010415.1"/>
</dbReference>
<dbReference type="HOGENOM" id="CLU_034545_0_3_6"/>
<dbReference type="Pfam" id="PF13672">
    <property type="entry name" value="PP2C_2"/>
    <property type="match status" value="1"/>
</dbReference>
<dbReference type="EMBL" id="CP010415">
    <property type="protein sequence ID" value="AJE21875.1"/>
    <property type="molecule type" value="Genomic_DNA"/>
</dbReference>
<protein>
    <submittedName>
        <fullName evidence="2">Serine/threonine protein phosphatase, 2C-like protein</fullName>
    </submittedName>
</protein>
<reference evidence="2 3" key="1">
    <citation type="journal article" date="2015" name="PLoS ONE">
        <title>Azotobacter Genomes: The Genome of Azotobacter chroococcum NCIMB 8003 (ATCC 4412).</title>
        <authorList>
            <person name="Robson R.L."/>
            <person name="Jones R."/>
            <person name="Robson R.M."/>
            <person name="Schwartz A."/>
            <person name="Richardson T.H."/>
        </authorList>
    </citation>
    <scope>NUCLEOTIDE SEQUENCE [LARGE SCALE GENOMIC DNA]</scope>
    <source>
        <strain evidence="2 3">NCIMB 8003</strain>
    </source>
</reference>
<dbReference type="KEGG" id="acx:Achr_24390"/>
<dbReference type="PROSITE" id="PS51746">
    <property type="entry name" value="PPM_2"/>
    <property type="match status" value="1"/>
</dbReference>
<organism evidence="2 3">
    <name type="scientific">Azotobacter chroococcum NCIMB 8003</name>
    <dbReference type="NCBI Taxonomy" id="1328314"/>
    <lineage>
        <taxon>Bacteria</taxon>
        <taxon>Pseudomonadati</taxon>
        <taxon>Pseudomonadota</taxon>
        <taxon>Gammaproteobacteria</taxon>
        <taxon>Pseudomonadales</taxon>
        <taxon>Pseudomonadaceae</taxon>
        <taxon>Azotobacter</taxon>
    </lineage>
</organism>
<evidence type="ECO:0000259" key="1">
    <source>
        <dbReference type="PROSITE" id="PS51746"/>
    </source>
</evidence>
<dbReference type="InterPro" id="IPR001932">
    <property type="entry name" value="PPM-type_phosphatase-like_dom"/>
</dbReference>
<dbReference type="SMART" id="SM00331">
    <property type="entry name" value="PP2C_SIG"/>
    <property type="match status" value="1"/>
</dbReference>
<dbReference type="InterPro" id="IPR036457">
    <property type="entry name" value="PPM-type-like_dom_sf"/>
</dbReference>
<dbReference type="PANTHER" id="PTHR13832">
    <property type="entry name" value="PROTEIN PHOSPHATASE 2C"/>
    <property type="match status" value="1"/>
</dbReference>
<proteinExistence type="predicted"/>
<feature type="domain" description="PPM-type phosphatase" evidence="1">
    <location>
        <begin position="12"/>
        <end position="240"/>
    </location>
</feature>
<accession>A0A0C4WQM5</accession>
<dbReference type="GO" id="GO:0004722">
    <property type="term" value="F:protein serine/threonine phosphatase activity"/>
    <property type="evidence" value="ECO:0007669"/>
    <property type="project" value="InterPro"/>
</dbReference>
<dbReference type="STRING" id="1328314.Achr_24390"/>
<dbReference type="SUPFAM" id="SSF81606">
    <property type="entry name" value="PP2C-like"/>
    <property type="match status" value="1"/>
</dbReference>
<dbReference type="Gene3D" id="3.60.40.10">
    <property type="entry name" value="PPM-type phosphatase domain"/>
    <property type="match status" value="1"/>
</dbReference>
<dbReference type="SMART" id="SM00332">
    <property type="entry name" value="PP2Cc"/>
    <property type="match status" value="1"/>
</dbReference>
<dbReference type="InterPro" id="IPR015655">
    <property type="entry name" value="PP2C"/>
</dbReference>
<dbReference type="PANTHER" id="PTHR13832:SF827">
    <property type="entry name" value="PROTEIN PHOSPHATASE 1L"/>
    <property type="match status" value="1"/>
</dbReference>
<dbReference type="Proteomes" id="UP000068210">
    <property type="component" value="Chromosome"/>
</dbReference>
<sequence length="266" mass="27689">MSIAPSSDPALGYAALTAAGRVRTHNEDAVLCCPQLRLWAVADGMGGHRCGEVASALALETLRRQIARGEDLRSAVLTANAAVLAAGEAEEGRRGMGTTLVAVCFSGADFQLAWAGDSRAYRIGTASIEQLTRDHSWVQAMIDAGRLSAGEASRHPLRNVVTRCLGQSGEALAVDLLQGRLGHGELLLLCSDGLTRELNDAQIQRLCARAATLDALVGNLVAAANRMGGSDNISCIALGLASPPPAQAAAQKPRSFLGKLLKSAKN</sequence>
<gene>
    <name evidence="2" type="ORF">Achr_24390</name>
</gene>
<keyword evidence="3" id="KW-1185">Reference proteome</keyword>